<accession>A0A147BDN1</accession>
<feature type="chain" id="PRO_5007542038" evidence="2">
    <location>
        <begin position="18"/>
        <end position="117"/>
    </location>
</feature>
<sequence length="117" mass="13715">MRVRGLFYLLLASVLSARRDVARRRENENQTDLSRQPRRPCSIARFFSKNTAIRQRHRCRSDALGFCSVPPIRPALFCELEISVQYPFKGRRPDSRFCKAEDPPRHRGGGNRQWWIG</sequence>
<proteinExistence type="predicted"/>
<feature type="signal peptide" evidence="2">
    <location>
        <begin position="1"/>
        <end position="17"/>
    </location>
</feature>
<feature type="region of interest" description="Disordered" evidence="1">
    <location>
        <begin position="97"/>
        <end position="117"/>
    </location>
</feature>
<organism evidence="3">
    <name type="scientific">Ixodes ricinus</name>
    <name type="common">Common tick</name>
    <name type="synonym">Acarus ricinus</name>
    <dbReference type="NCBI Taxonomy" id="34613"/>
    <lineage>
        <taxon>Eukaryota</taxon>
        <taxon>Metazoa</taxon>
        <taxon>Ecdysozoa</taxon>
        <taxon>Arthropoda</taxon>
        <taxon>Chelicerata</taxon>
        <taxon>Arachnida</taxon>
        <taxon>Acari</taxon>
        <taxon>Parasitiformes</taxon>
        <taxon>Ixodida</taxon>
        <taxon>Ixodoidea</taxon>
        <taxon>Ixodidae</taxon>
        <taxon>Ixodinae</taxon>
        <taxon>Ixodes</taxon>
    </lineage>
</organism>
<evidence type="ECO:0000256" key="2">
    <source>
        <dbReference type="SAM" id="SignalP"/>
    </source>
</evidence>
<evidence type="ECO:0000313" key="3">
    <source>
        <dbReference type="EMBL" id="JAR88864.1"/>
    </source>
</evidence>
<evidence type="ECO:0000256" key="1">
    <source>
        <dbReference type="SAM" id="MobiDB-lite"/>
    </source>
</evidence>
<reference evidence="3" key="1">
    <citation type="journal article" date="2018" name="PLoS Negl. Trop. Dis.">
        <title>Sialome diversity of ticks revealed by RNAseq of single tick salivary glands.</title>
        <authorList>
            <person name="Perner J."/>
            <person name="Kropackova S."/>
            <person name="Kopacek P."/>
            <person name="Ribeiro J.M."/>
        </authorList>
    </citation>
    <scope>NUCLEOTIDE SEQUENCE</scope>
    <source>
        <strain evidence="3">Siblings of single egg batch collected in Ceske Budejovice</strain>
        <tissue evidence="3">Salivary glands</tissue>
    </source>
</reference>
<name>A0A147BDN1_IXORI</name>
<dbReference type="EMBL" id="GEGO01006540">
    <property type="protein sequence ID" value="JAR88864.1"/>
    <property type="molecule type" value="Transcribed_RNA"/>
</dbReference>
<keyword evidence="2" id="KW-0732">Signal</keyword>
<dbReference type="AlphaFoldDB" id="A0A147BDN1"/>
<protein>
    <submittedName>
        <fullName evidence="3">Putative secreted protein</fullName>
    </submittedName>
</protein>